<name>A0AAW0GUR9_9APHY</name>
<dbReference type="PANTHER" id="PTHR45745:SF1">
    <property type="entry name" value="PHOSPHOGLUCOMUTASE 2B-RELATED"/>
    <property type="match status" value="1"/>
</dbReference>
<comment type="caution">
    <text evidence="12">The sequence shown here is derived from an EMBL/GenBank/DDBJ whole genome shotgun (WGS) entry which is preliminary data.</text>
</comment>
<keyword evidence="9" id="KW-0413">Isomerase</keyword>
<dbReference type="Pfam" id="PF02878">
    <property type="entry name" value="PGM_PMM_I"/>
    <property type="match status" value="1"/>
</dbReference>
<evidence type="ECO:0000256" key="3">
    <source>
        <dbReference type="ARBA" id="ARBA00010231"/>
    </source>
</evidence>
<dbReference type="Proteomes" id="UP001385951">
    <property type="component" value="Unassembled WGS sequence"/>
</dbReference>
<reference evidence="12 13" key="1">
    <citation type="submission" date="2022-09" db="EMBL/GenBank/DDBJ databases">
        <authorList>
            <person name="Palmer J.M."/>
        </authorList>
    </citation>
    <scope>NUCLEOTIDE SEQUENCE [LARGE SCALE GENOMIC DNA]</scope>
    <source>
        <strain evidence="12 13">DSM 7382</strain>
    </source>
</reference>
<feature type="domain" description="Alpha-D-phosphohexomutase alpha/beta/alpha" evidence="11">
    <location>
        <begin position="44"/>
        <end position="182"/>
    </location>
</feature>
<evidence type="ECO:0000256" key="1">
    <source>
        <dbReference type="ARBA" id="ARBA00001946"/>
    </source>
</evidence>
<keyword evidence="5" id="KW-0313">Glucose metabolism</keyword>
<dbReference type="GO" id="GO:0000287">
    <property type="term" value="F:magnesium ion binding"/>
    <property type="evidence" value="ECO:0007669"/>
    <property type="project" value="InterPro"/>
</dbReference>
<keyword evidence="10" id="KW-0119">Carbohydrate metabolism</keyword>
<evidence type="ECO:0000256" key="10">
    <source>
        <dbReference type="ARBA" id="ARBA00023277"/>
    </source>
</evidence>
<evidence type="ECO:0000256" key="2">
    <source>
        <dbReference type="ARBA" id="ARBA00004496"/>
    </source>
</evidence>
<sequence length="236" mass="26388">MASLTNAVQEWLRLDKNETTRQEVKALFDAANTAELERRMSTRIEFGTAGLRGRMEAGWARMNDLIVIQASQGLCAYVLKNVADAASRGVVIGHDHRHNSEKWAKLTAAAFIAKGMKVYLHKRLVHTPLVPFSVHKLHAACGVMITASHNPKQDNGYKVYWENAVQIIGPHDTGIADAIQANLEPITWDTTTLETSPLCINRTSEMTEEYFKALTLLSRTRSVPGLHNILSYCYNR</sequence>
<evidence type="ECO:0000256" key="7">
    <source>
        <dbReference type="ARBA" id="ARBA00022723"/>
    </source>
</evidence>
<dbReference type="PROSITE" id="PS00710">
    <property type="entry name" value="PGM_PMM"/>
    <property type="match status" value="1"/>
</dbReference>
<dbReference type="GO" id="GO:0008973">
    <property type="term" value="F:phosphopentomutase activity"/>
    <property type="evidence" value="ECO:0007669"/>
    <property type="project" value="TreeGrafter"/>
</dbReference>
<evidence type="ECO:0000259" key="11">
    <source>
        <dbReference type="Pfam" id="PF02878"/>
    </source>
</evidence>
<keyword evidence="4" id="KW-0963">Cytoplasm</keyword>
<keyword evidence="7" id="KW-0479">Metal-binding</keyword>
<dbReference type="FunFam" id="3.40.120.10:FF:000035">
    <property type="entry name" value="Pgm3p"/>
    <property type="match status" value="1"/>
</dbReference>
<comment type="cofactor">
    <cofactor evidence="1">
        <name>Mg(2+)</name>
        <dbReference type="ChEBI" id="CHEBI:18420"/>
    </cofactor>
</comment>
<evidence type="ECO:0000313" key="13">
    <source>
        <dbReference type="Proteomes" id="UP001385951"/>
    </source>
</evidence>
<dbReference type="Gene3D" id="3.40.120.10">
    <property type="entry name" value="Alpha-D-Glucose-1,6-Bisphosphate, subunit A, domain 3"/>
    <property type="match status" value="1"/>
</dbReference>
<evidence type="ECO:0000313" key="12">
    <source>
        <dbReference type="EMBL" id="KAK7693130.1"/>
    </source>
</evidence>
<dbReference type="EMBL" id="JASBNA010000003">
    <property type="protein sequence ID" value="KAK7693130.1"/>
    <property type="molecule type" value="Genomic_DNA"/>
</dbReference>
<proteinExistence type="inferred from homology"/>
<dbReference type="GO" id="GO:0005737">
    <property type="term" value="C:cytoplasm"/>
    <property type="evidence" value="ECO:0007669"/>
    <property type="project" value="UniProtKB-SubCell"/>
</dbReference>
<organism evidence="12 13">
    <name type="scientific">Cerrena zonata</name>
    <dbReference type="NCBI Taxonomy" id="2478898"/>
    <lineage>
        <taxon>Eukaryota</taxon>
        <taxon>Fungi</taxon>
        <taxon>Dikarya</taxon>
        <taxon>Basidiomycota</taxon>
        <taxon>Agaricomycotina</taxon>
        <taxon>Agaricomycetes</taxon>
        <taxon>Polyporales</taxon>
        <taxon>Cerrenaceae</taxon>
        <taxon>Cerrena</taxon>
    </lineage>
</organism>
<dbReference type="GO" id="GO:0006166">
    <property type="term" value="P:purine ribonucleoside salvage"/>
    <property type="evidence" value="ECO:0007669"/>
    <property type="project" value="TreeGrafter"/>
</dbReference>
<keyword evidence="8" id="KW-0460">Magnesium</keyword>
<dbReference type="GO" id="GO:0005634">
    <property type="term" value="C:nucleus"/>
    <property type="evidence" value="ECO:0007669"/>
    <property type="project" value="TreeGrafter"/>
</dbReference>
<dbReference type="SUPFAM" id="SSF53738">
    <property type="entry name" value="Phosphoglucomutase, first 3 domains"/>
    <property type="match status" value="1"/>
</dbReference>
<dbReference type="InterPro" id="IPR016066">
    <property type="entry name" value="A-D-PHexomutase_CS"/>
</dbReference>
<evidence type="ECO:0000256" key="6">
    <source>
        <dbReference type="ARBA" id="ARBA00022553"/>
    </source>
</evidence>
<evidence type="ECO:0000256" key="4">
    <source>
        <dbReference type="ARBA" id="ARBA00022490"/>
    </source>
</evidence>
<gene>
    <name evidence="12" type="ORF">QCA50_002696</name>
</gene>
<dbReference type="PANTHER" id="PTHR45745">
    <property type="entry name" value="PHOSPHOMANNOMUTASE 45A"/>
    <property type="match status" value="1"/>
</dbReference>
<dbReference type="AlphaFoldDB" id="A0AAW0GUR9"/>
<comment type="similarity">
    <text evidence="3">Belongs to the phosphohexose mutase family.</text>
</comment>
<evidence type="ECO:0000256" key="5">
    <source>
        <dbReference type="ARBA" id="ARBA00022526"/>
    </source>
</evidence>
<evidence type="ECO:0000256" key="9">
    <source>
        <dbReference type="ARBA" id="ARBA00023235"/>
    </source>
</evidence>
<keyword evidence="6" id="KW-0597">Phosphoprotein</keyword>
<comment type="subcellular location">
    <subcellularLocation>
        <location evidence="2">Cytoplasm</location>
    </subcellularLocation>
</comment>
<protein>
    <recommendedName>
        <fullName evidence="11">Alpha-D-phosphohexomutase alpha/beta/alpha domain-containing protein</fullName>
    </recommendedName>
</protein>
<dbReference type="InterPro" id="IPR016055">
    <property type="entry name" value="A-D-PHexomutase_a/b/a-I/II/III"/>
</dbReference>
<dbReference type="GO" id="GO:0006006">
    <property type="term" value="P:glucose metabolic process"/>
    <property type="evidence" value="ECO:0007669"/>
    <property type="project" value="UniProtKB-KW"/>
</dbReference>
<dbReference type="InterPro" id="IPR005844">
    <property type="entry name" value="A-D-PHexomutase_a/b/a-I"/>
</dbReference>
<keyword evidence="13" id="KW-1185">Reference proteome</keyword>
<evidence type="ECO:0000256" key="8">
    <source>
        <dbReference type="ARBA" id="ARBA00022842"/>
    </source>
</evidence>
<accession>A0AAW0GUR9</accession>